<dbReference type="SUPFAM" id="SSF52096">
    <property type="entry name" value="ClpP/crotonase"/>
    <property type="match status" value="1"/>
</dbReference>
<comment type="caution">
    <text evidence="2">The sequence shown here is derived from an EMBL/GenBank/DDBJ whole genome shotgun (WGS) entry which is preliminary data.</text>
</comment>
<dbReference type="Pfam" id="PF03572">
    <property type="entry name" value="Peptidase_S41"/>
    <property type="match status" value="1"/>
</dbReference>
<dbReference type="Proteomes" id="UP001597511">
    <property type="component" value="Unassembled WGS sequence"/>
</dbReference>
<gene>
    <name evidence="2" type="ORF">ACFS6H_18785</name>
</gene>
<dbReference type="InterPro" id="IPR005151">
    <property type="entry name" value="Tail-specific_protease"/>
</dbReference>
<dbReference type="PANTHER" id="PTHR32060:SF22">
    <property type="entry name" value="CARBOXYL-TERMINAL-PROCESSING PEPTIDASE 3, CHLOROPLASTIC"/>
    <property type="match status" value="1"/>
</dbReference>
<dbReference type="PANTHER" id="PTHR32060">
    <property type="entry name" value="TAIL-SPECIFIC PROTEASE"/>
    <property type="match status" value="1"/>
</dbReference>
<proteinExistence type="predicted"/>
<evidence type="ECO:0000313" key="2">
    <source>
        <dbReference type="EMBL" id="MFD2921774.1"/>
    </source>
</evidence>
<organism evidence="2 3">
    <name type="scientific">Terrimonas rubra</name>
    <dbReference type="NCBI Taxonomy" id="1035890"/>
    <lineage>
        <taxon>Bacteria</taxon>
        <taxon>Pseudomonadati</taxon>
        <taxon>Bacteroidota</taxon>
        <taxon>Chitinophagia</taxon>
        <taxon>Chitinophagales</taxon>
        <taxon>Chitinophagaceae</taxon>
        <taxon>Terrimonas</taxon>
    </lineage>
</organism>
<name>A0ABW6A963_9BACT</name>
<feature type="domain" description="Tail specific protease" evidence="1">
    <location>
        <begin position="412"/>
        <end position="567"/>
    </location>
</feature>
<dbReference type="InterPro" id="IPR029045">
    <property type="entry name" value="ClpP/crotonase-like_dom_sf"/>
</dbReference>
<dbReference type="Gene3D" id="3.30.750.44">
    <property type="match status" value="1"/>
</dbReference>
<dbReference type="RefSeq" id="WP_386102738.1">
    <property type="nucleotide sequence ID" value="NZ_JBHUOZ010000003.1"/>
</dbReference>
<evidence type="ECO:0000259" key="1">
    <source>
        <dbReference type="Pfam" id="PF03572"/>
    </source>
</evidence>
<evidence type="ECO:0000313" key="3">
    <source>
        <dbReference type="Proteomes" id="UP001597511"/>
    </source>
</evidence>
<keyword evidence="3" id="KW-1185">Reference proteome</keyword>
<reference evidence="3" key="1">
    <citation type="journal article" date="2019" name="Int. J. Syst. Evol. Microbiol.">
        <title>The Global Catalogue of Microorganisms (GCM) 10K type strain sequencing project: providing services to taxonomists for standard genome sequencing and annotation.</title>
        <authorList>
            <consortium name="The Broad Institute Genomics Platform"/>
            <consortium name="The Broad Institute Genome Sequencing Center for Infectious Disease"/>
            <person name="Wu L."/>
            <person name="Ma J."/>
        </authorList>
    </citation>
    <scope>NUCLEOTIDE SEQUENCE [LARGE SCALE GENOMIC DNA]</scope>
    <source>
        <strain evidence="3">KCTC 23299</strain>
    </source>
</reference>
<dbReference type="Gene3D" id="3.90.226.10">
    <property type="entry name" value="2-enoyl-CoA Hydratase, Chain A, domain 1"/>
    <property type="match status" value="1"/>
</dbReference>
<protein>
    <submittedName>
        <fullName evidence="2">S41 family peptidase</fullName>
    </submittedName>
</protein>
<dbReference type="EMBL" id="JBHUOZ010000003">
    <property type="protein sequence ID" value="MFD2921774.1"/>
    <property type="molecule type" value="Genomic_DNA"/>
</dbReference>
<accession>A0ABW6A963</accession>
<sequence length="591" mass="67048">MKTLLSFCILFYYSITTIIAQNTREIENQKSFAKVYGYLKYFYPGDEAAKLDWDKFAVYGAAKVAGCTNSQQLKDTLTALLGPLMPGAKIVPAHTRINWNKKAFTPPDLKGYEVVAWQHLGVGTLKDERMPYKSERTSRLRLTDKNLFDTKPAVGEYIEKPIGNDLKIFVPIALYGNKTSTYPAADTIAGKSYLAIINNLSRDSLKADKLFARCGNIINTWNVFQHFFPYFTEAKTDWYADLDMALRETYRNHTQADFLNTLRRLTAKLKDGHISVSQVVNTDNYMPPLAWKWIENKLVVTHVFDSTLSIQKGDIVTRVNGASTSHYLDSIYQYISAATPGWLHYRAETESLAGRKGSQLQITYESPNAPARSLTLERKLIRAVYDKKFPLPDTVKQLPGNIMYINIGVAEMDVINKALPQLQKAKAIICDLRGYPTDNTDFIQYLMTDKAAESNWMQVPQIIYPDQEKKITYHYENWPLVPAQPHLTAKIYFLVDGQVISKGESYMSYIEHYKLATIIGQPTAGTNGNVNYLVLPGGTVIMFTNMKVYKHDGSRHHGVGILPNIYVEQTIKGIREGRDEYLEKALEEANK</sequence>